<proteinExistence type="predicted"/>
<evidence type="ECO:0000256" key="2">
    <source>
        <dbReference type="ARBA" id="ARBA00022737"/>
    </source>
</evidence>
<dbReference type="GO" id="GO:0005737">
    <property type="term" value="C:cytoplasm"/>
    <property type="evidence" value="ECO:0007669"/>
    <property type="project" value="TreeGrafter"/>
</dbReference>
<organism evidence="5">
    <name type="scientific">Aceria tosichella</name>
    <name type="common">wheat curl mite</name>
    <dbReference type="NCBI Taxonomy" id="561515"/>
    <lineage>
        <taxon>Eukaryota</taxon>
        <taxon>Metazoa</taxon>
        <taxon>Ecdysozoa</taxon>
        <taxon>Arthropoda</taxon>
        <taxon>Chelicerata</taxon>
        <taxon>Arachnida</taxon>
        <taxon>Acari</taxon>
        <taxon>Acariformes</taxon>
        <taxon>Trombidiformes</taxon>
        <taxon>Prostigmata</taxon>
        <taxon>Eupodina</taxon>
        <taxon>Eriophyoidea</taxon>
        <taxon>Eriophyidae</taxon>
        <taxon>Eriophyinae</taxon>
        <taxon>Aceriini</taxon>
        <taxon>Aceria</taxon>
    </lineage>
</organism>
<protein>
    <submittedName>
        <fullName evidence="5">DDB1-and CUL4-associated factor 8</fullName>
    </submittedName>
</protein>
<name>A0A6G1SP27_9ACAR</name>
<dbReference type="EMBL" id="GGYP01007387">
    <property type="protein sequence ID" value="MDE52158.1"/>
    <property type="molecule type" value="Transcribed_RNA"/>
</dbReference>
<evidence type="ECO:0000256" key="3">
    <source>
        <dbReference type="PROSITE-ProRule" id="PRU00221"/>
    </source>
</evidence>
<feature type="region of interest" description="Disordered" evidence="4">
    <location>
        <begin position="479"/>
        <end position="543"/>
    </location>
</feature>
<reference evidence="5" key="1">
    <citation type="submission" date="2018-10" db="EMBL/GenBank/DDBJ databases">
        <title>Transcriptome assembly of Aceria tosichella (Wheat curl mite) Type 2.</title>
        <authorList>
            <person name="Scully E.D."/>
            <person name="Geib S.M."/>
            <person name="Palmer N.A."/>
            <person name="Gupta A.K."/>
            <person name="Sarath G."/>
            <person name="Tatineni S."/>
        </authorList>
    </citation>
    <scope>NUCLEOTIDE SEQUENCE</scope>
    <source>
        <strain evidence="5">LincolnNE</strain>
    </source>
</reference>
<evidence type="ECO:0000313" key="5">
    <source>
        <dbReference type="EMBL" id="MDE52158.1"/>
    </source>
</evidence>
<dbReference type="Gene3D" id="2.130.10.10">
    <property type="entry name" value="YVTN repeat-like/Quinoprotein amine dehydrogenase"/>
    <property type="match status" value="1"/>
</dbReference>
<sequence>MSQPPSSLVNNIRESLRASASGRVPMSDDNSDDNEDRALEYHGFVPAMAYNDGDFDLDGDSLDIDSDDDEAESINHCLPEEYLKYDPTPDTPYPKPDWITLNELRARKRGFASTKRPTKRPNMDWFQRYARGSLWMIQRLQLERKLQSHNGPVNCLDFNSSADLICSGGDDLTVCIWEWQKRSNNLKAKINSGHTGNVFQTRFCNSGTNVVSTSRDGTVRLIDIETTQSDHLMTSSGEIGGTTFIDNTTLLTCGTNASVNLIDLRTRQHKRMFIVRNPKNNRTCPLHTIDSHPMDKNIIAVAGSSAYVFMYDLRRFSRDHHDAEIVPKNCLGVFENPHHIVTSIAFNSMGDKLLVSYNYDDLYVFNTNTCSVAHKYRGHRNKKTIKGCAWFGDHYVLSGSDCGHIYGWDLESEHIVCFLQGDNGIVNSLCVHPTLPILASSGLDSDIKIWEPISNTWPQTMKGIKPQICKNFLRRKRADERRTGNPHDLDESDDYDDESYNNDGSNDEMYFDYGSSEDDDDDDELDGSSLASEGQARAIGPPM</sequence>
<dbReference type="AlphaFoldDB" id="A0A6G1SP27"/>
<dbReference type="InterPro" id="IPR036322">
    <property type="entry name" value="WD40_repeat_dom_sf"/>
</dbReference>
<feature type="compositionally biased region" description="Basic and acidic residues" evidence="4">
    <location>
        <begin position="479"/>
        <end position="489"/>
    </location>
</feature>
<feature type="compositionally biased region" description="Acidic residues" evidence="4">
    <location>
        <begin position="490"/>
        <end position="526"/>
    </location>
</feature>
<feature type="region of interest" description="Disordered" evidence="4">
    <location>
        <begin position="1"/>
        <end position="37"/>
    </location>
</feature>
<dbReference type="PROSITE" id="PS50294">
    <property type="entry name" value="WD_REPEATS_REGION"/>
    <property type="match status" value="2"/>
</dbReference>
<evidence type="ECO:0000256" key="4">
    <source>
        <dbReference type="SAM" id="MobiDB-lite"/>
    </source>
</evidence>
<dbReference type="PANTHER" id="PTHR15574">
    <property type="entry name" value="WD REPEAT DOMAIN-CONTAINING FAMILY"/>
    <property type="match status" value="1"/>
</dbReference>
<dbReference type="PROSITE" id="PS50082">
    <property type="entry name" value="WD_REPEATS_2"/>
    <property type="match status" value="3"/>
</dbReference>
<feature type="compositionally biased region" description="Polar residues" evidence="4">
    <location>
        <begin position="1"/>
        <end position="13"/>
    </location>
</feature>
<dbReference type="SUPFAM" id="SSF50978">
    <property type="entry name" value="WD40 repeat-like"/>
    <property type="match status" value="1"/>
</dbReference>
<feature type="repeat" description="WD" evidence="3">
    <location>
        <begin position="419"/>
        <end position="451"/>
    </location>
</feature>
<dbReference type="InterPro" id="IPR001680">
    <property type="entry name" value="WD40_rpt"/>
</dbReference>
<gene>
    <name evidence="5" type="primary">Dcaf8</name>
    <name evidence="5" type="ORF">g.19773</name>
</gene>
<accession>A0A6G1SP27</accession>
<feature type="repeat" description="WD" evidence="3">
    <location>
        <begin position="191"/>
        <end position="232"/>
    </location>
</feature>
<dbReference type="Pfam" id="PF00400">
    <property type="entry name" value="WD40"/>
    <property type="match status" value="4"/>
</dbReference>
<evidence type="ECO:0000256" key="1">
    <source>
        <dbReference type="ARBA" id="ARBA00022574"/>
    </source>
</evidence>
<keyword evidence="1 3" id="KW-0853">WD repeat</keyword>
<feature type="repeat" description="WD" evidence="3">
    <location>
        <begin position="146"/>
        <end position="178"/>
    </location>
</feature>
<dbReference type="GO" id="GO:0080008">
    <property type="term" value="C:Cul4-RING E3 ubiquitin ligase complex"/>
    <property type="evidence" value="ECO:0007669"/>
    <property type="project" value="TreeGrafter"/>
</dbReference>
<dbReference type="InterPro" id="IPR015943">
    <property type="entry name" value="WD40/YVTN_repeat-like_dom_sf"/>
</dbReference>
<dbReference type="PANTHER" id="PTHR15574:SF21">
    <property type="entry name" value="DDB1- AND CUL4-ASSOCIATED FACTOR 8"/>
    <property type="match status" value="1"/>
</dbReference>
<keyword evidence="2" id="KW-0677">Repeat</keyword>
<dbReference type="SMART" id="SM00320">
    <property type="entry name" value="WD40"/>
    <property type="match status" value="7"/>
</dbReference>
<dbReference type="InterPro" id="IPR045151">
    <property type="entry name" value="DCAF8"/>
</dbReference>